<feature type="compositionally biased region" description="Polar residues" evidence="1">
    <location>
        <begin position="110"/>
        <end position="127"/>
    </location>
</feature>
<proteinExistence type="predicted"/>
<name>A0A0C9TM49_SPHS4</name>
<reference evidence="2 3" key="1">
    <citation type="submission" date="2014-06" db="EMBL/GenBank/DDBJ databases">
        <title>Evolutionary Origins and Diversification of the Mycorrhizal Mutualists.</title>
        <authorList>
            <consortium name="DOE Joint Genome Institute"/>
            <consortium name="Mycorrhizal Genomics Consortium"/>
            <person name="Kohler A."/>
            <person name="Kuo A."/>
            <person name="Nagy L.G."/>
            <person name="Floudas D."/>
            <person name="Copeland A."/>
            <person name="Barry K.W."/>
            <person name="Cichocki N."/>
            <person name="Veneault-Fourrey C."/>
            <person name="LaButti K."/>
            <person name="Lindquist E.A."/>
            <person name="Lipzen A."/>
            <person name="Lundell T."/>
            <person name="Morin E."/>
            <person name="Murat C."/>
            <person name="Riley R."/>
            <person name="Ohm R."/>
            <person name="Sun H."/>
            <person name="Tunlid A."/>
            <person name="Henrissat B."/>
            <person name="Grigoriev I.V."/>
            <person name="Hibbett D.S."/>
            <person name="Martin F."/>
        </authorList>
    </citation>
    <scope>NUCLEOTIDE SEQUENCE [LARGE SCALE GENOMIC DNA]</scope>
    <source>
        <strain evidence="2 3">SS14</strain>
    </source>
</reference>
<evidence type="ECO:0000313" key="3">
    <source>
        <dbReference type="Proteomes" id="UP000054279"/>
    </source>
</evidence>
<evidence type="ECO:0000313" key="2">
    <source>
        <dbReference type="EMBL" id="KIJ22894.1"/>
    </source>
</evidence>
<keyword evidence="3" id="KW-1185">Reference proteome</keyword>
<gene>
    <name evidence="2" type="ORF">M422DRAFT_786321</name>
</gene>
<dbReference type="Proteomes" id="UP000054279">
    <property type="component" value="Unassembled WGS sequence"/>
</dbReference>
<dbReference type="HOGENOM" id="CLU_1435282_0_0_1"/>
<feature type="compositionally biased region" description="Pro residues" evidence="1">
    <location>
        <begin position="128"/>
        <end position="137"/>
    </location>
</feature>
<evidence type="ECO:0000256" key="1">
    <source>
        <dbReference type="SAM" id="MobiDB-lite"/>
    </source>
</evidence>
<dbReference type="AlphaFoldDB" id="A0A0C9TM49"/>
<protein>
    <submittedName>
        <fullName evidence="2">Uncharacterized protein</fullName>
    </submittedName>
</protein>
<feature type="region of interest" description="Disordered" evidence="1">
    <location>
        <begin position="107"/>
        <end position="189"/>
    </location>
</feature>
<dbReference type="EMBL" id="KN837892">
    <property type="protein sequence ID" value="KIJ22894.1"/>
    <property type="molecule type" value="Genomic_DNA"/>
</dbReference>
<sequence length="189" mass="21124">MRRPTPHVGRRTHHRRGQECLNMHASGIPSWYSDLITYLVHLPIPVEVVETPTPTYVALPHSNNPWKPRTSLFSYNEKRGTGMVNRYTEQWPFETTSLSHTLSIALPSRDYSSPTPQNAVEQHTTQRPPLPPLPPPSDTSSPPSRGHFHASRTSTTTRAHTPTPPPYPPILADRPTLPCPPSLPCLEGV</sequence>
<feature type="compositionally biased region" description="Low complexity" evidence="1">
    <location>
        <begin position="151"/>
        <end position="161"/>
    </location>
</feature>
<organism evidence="2 3">
    <name type="scientific">Sphaerobolus stellatus (strain SS14)</name>
    <dbReference type="NCBI Taxonomy" id="990650"/>
    <lineage>
        <taxon>Eukaryota</taxon>
        <taxon>Fungi</taxon>
        <taxon>Dikarya</taxon>
        <taxon>Basidiomycota</taxon>
        <taxon>Agaricomycotina</taxon>
        <taxon>Agaricomycetes</taxon>
        <taxon>Phallomycetidae</taxon>
        <taxon>Geastrales</taxon>
        <taxon>Sphaerobolaceae</taxon>
        <taxon>Sphaerobolus</taxon>
    </lineage>
</organism>
<accession>A0A0C9TM49</accession>